<dbReference type="GO" id="GO:0052621">
    <property type="term" value="F:diguanylate cyclase activity"/>
    <property type="evidence" value="ECO:0007669"/>
    <property type="project" value="UniProtKB-EC"/>
</dbReference>
<dbReference type="GO" id="GO:0043709">
    <property type="term" value="P:cell adhesion involved in single-species biofilm formation"/>
    <property type="evidence" value="ECO:0007669"/>
    <property type="project" value="TreeGrafter"/>
</dbReference>
<evidence type="ECO:0000256" key="2">
    <source>
        <dbReference type="ARBA" id="ARBA00034247"/>
    </source>
</evidence>
<dbReference type="SUPFAM" id="SSF63829">
    <property type="entry name" value="Calcium-dependent phosphotriesterase"/>
    <property type="match status" value="1"/>
</dbReference>
<reference evidence="3 4" key="1">
    <citation type="submission" date="2017-12" db="EMBL/GenBank/DDBJ databases">
        <title>Genomes of bacteria within cyanobacterial aggregates.</title>
        <authorList>
            <person name="Cai H."/>
        </authorList>
    </citation>
    <scope>NUCLEOTIDE SEQUENCE [LARGE SCALE GENOMIC DNA]</scope>
    <source>
        <strain evidence="3 4">TH16</strain>
    </source>
</reference>
<organism evidence="3 4">
    <name type="scientific">Niveispirillum cyanobacteriorum</name>
    <dbReference type="NCBI Taxonomy" id="1612173"/>
    <lineage>
        <taxon>Bacteria</taxon>
        <taxon>Pseudomonadati</taxon>
        <taxon>Pseudomonadota</taxon>
        <taxon>Alphaproteobacteria</taxon>
        <taxon>Rhodospirillales</taxon>
        <taxon>Azospirillaceae</taxon>
        <taxon>Niveispirillum</taxon>
    </lineage>
</organism>
<dbReference type="PROSITE" id="PS50887">
    <property type="entry name" value="GGDEF"/>
    <property type="match status" value="1"/>
</dbReference>
<dbReference type="SUPFAM" id="SSF55073">
    <property type="entry name" value="Nucleotide cyclase"/>
    <property type="match status" value="1"/>
</dbReference>
<dbReference type="Gene3D" id="2.130.10.10">
    <property type="entry name" value="YVTN repeat-like/Quinoprotein amine dehydrogenase"/>
    <property type="match status" value="3"/>
</dbReference>
<dbReference type="SUPFAM" id="SSF101898">
    <property type="entry name" value="NHL repeat"/>
    <property type="match status" value="1"/>
</dbReference>
<dbReference type="EC" id="2.7.7.65" evidence="1"/>
<accession>A0A2K9NCN6</accession>
<dbReference type="InterPro" id="IPR050469">
    <property type="entry name" value="Diguanylate_Cyclase"/>
</dbReference>
<sequence>MCHRPLSRARLVLAGLLLACLAGILPVAGADADPWGDFPSMGFTDLTVADGLPNDTISAVAQDKAGLIWIGTFAGLARYDGYRLHQWDSDPDDPDRLPEIYVRSLLPLSDGGMLIGTGAAGLVRYDATTDQFQRISAQDGPGARLYSMMPARDGAGDAAWIAADDGLFLWRAADNILRPVPLRDAAGQPLNPKLFAVLEEPNGDLWVGGMGGLLRRRAGEAHFTPIKATGPAADTVNTEIWVIHRDREGRLWLGSGDAGVAYLMPDGTAHAVAGLTGPEGLAGRRTIRSMVEVPGKGLWIATDGAGLIILDPTTGRLRQVRHDPVLQGSLNGDRLRHVMLDRTGNVWLSTDQGVERYDPHASRMRVVPATPLSPMALSNPEVYTAHTDTRSRVWLGLANGDVDVLDLGAGRIDRLRLPPPNNGRDVRALVPLPDGHLLAAARGVAAIDPVTMTITPSAIPCLEGQIINVMIAKGQEIIAGSFDGLSRFNIGTGECQRFRHDAADPKSLPNDNVRSLTMLGDGRLVVGTAGGLAVTDGRGGFRNHRPDAGDPNSLSHAYVTGIAEDRHGRLWLSTAGGGLVVTDVEDLGGKPRFRSIRRRNGLPHDNIGGLGIDDKGRVWFTTPSRVGMLDPQSGRFTLLGERDGATLKFYVIRDIAKGPGGQMLLGGLGGLTVLDPDDDTAPPPAAVLRVTGLEINHRELPPALLPETGRRLSLDAAQRNLTLAFSLLDYRAPGDLRYRHRLDGFDQGWLDSGTRAPGASYTNLPAGDYTLRVEASQAGQDAPLATLSLPISIAPHWYETLWARLGLGILTILSVFGIVQARTGALHRQRSRLEAEIADRTRDLVAANARLDMLASTDPLTGLLNRRRFMELAAAEQLRAGRHQRPLSLLLIDLDHFKRVNDQHGHRMGDAVLRTAAAILSGAIRGSDLAARFGGEELVLLLPETDLAGAAGMAERLRQAFATTTTSLDGKDVRVTASLGVAAWRGPGESLDALIHRADQALYAAKHAGRDKVMVAAGVQPG</sequence>
<dbReference type="SMART" id="SM00267">
    <property type="entry name" value="GGDEF"/>
    <property type="match status" value="1"/>
</dbReference>
<dbReference type="InterPro" id="IPR043128">
    <property type="entry name" value="Rev_trsase/Diguanyl_cyclase"/>
</dbReference>
<comment type="catalytic activity">
    <reaction evidence="2">
        <text>2 GTP = 3',3'-c-di-GMP + 2 diphosphate</text>
        <dbReference type="Rhea" id="RHEA:24898"/>
        <dbReference type="ChEBI" id="CHEBI:33019"/>
        <dbReference type="ChEBI" id="CHEBI:37565"/>
        <dbReference type="ChEBI" id="CHEBI:58805"/>
        <dbReference type="EC" id="2.7.7.65"/>
    </reaction>
</comment>
<protein>
    <recommendedName>
        <fullName evidence="1">diguanylate cyclase</fullName>
        <ecNumber evidence="1">2.7.7.65</ecNumber>
    </recommendedName>
</protein>
<dbReference type="KEGG" id="ncb:C0V82_11825"/>
<dbReference type="Pfam" id="PF07494">
    <property type="entry name" value="Reg_prop"/>
    <property type="match status" value="2"/>
</dbReference>
<dbReference type="FunFam" id="3.30.70.270:FF:000001">
    <property type="entry name" value="Diguanylate cyclase domain protein"/>
    <property type="match status" value="1"/>
</dbReference>
<name>A0A2K9NCN6_9PROT</name>
<dbReference type="CDD" id="cd01949">
    <property type="entry name" value="GGDEF"/>
    <property type="match status" value="1"/>
</dbReference>
<dbReference type="GO" id="GO:1902201">
    <property type="term" value="P:negative regulation of bacterial-type flagellum-dependent cell motility"/>
    <property type="evidence" value="ECO:0007669"/>
    <property type="project" value="TreeGrafter"/>
</dbReference>
<evidence type="ECO:0000313" key="3">
    <source>
        <dbReference type="EMBL" id="AUN30849.1"/>
    </source>
</evidence>
<dbReference type="Gene3D" id="2.60.40.10">
    <property type="entry name" value="Immunoglobulins"/>
    <property type="match status" value="1"/>
</dbReference>
<dbReference type="InterPro" id="IPR011047">
    <property type="entry name" value="Quinoprotein_ADH-like_sf"/>
</dbReference>
<dbReference type="SUPFAM" id="SSF50998">
    <property type="entry name" value="Quinoprotein alcohol dehydrogenase-like"/>
    <property type="match status" value="1"/>
</dbReference>
<dbReference type="InterPro" id="IPR029787">
    <property type="entry name" value="Nucleotide_cyclase"/>
</dbReference>
<keyword evidence="4" id="KW-1185">Reference proteome</keyword>
<dbReference type="Pfam" id="PF00990">
    <property type="entry name" value="GGDEF"/>
    <property type="match status" value="1"/>
</dbReference>
<evidence type="ECO:0000313" key="4">
    <source>
        <dbReference type="Proteomes" id="UP000234752"/>
    </source>
</evidence>
<dbReference type="InterPro" id="IPR000160">
    <property type="entry name" value="GGDEF_dom"/>
</dbReference>
<dbReference type="Pfam" id="PF07495">
    <property type="entry name" value="Y_Y_Y"/>
    <property type="match status" value="1"/>
</dbReference>
<dbReference type="Gene3D" id="3.30.70.270">
    <property type="match status" value="1"/>
</dbReference>
<dbReference type="AlphaFoldDB" id="A0A2K9NCN6"/>
<dbReference type="InterPro" id="IPR011110">
    <property type="entry name" value="Reg_prop"/>
</dbReference>
<proteinExistence type="predicted"/>
<dbReference type="EMBL" id="CP025611">
    <property type="protein sequence ID" value="AUN30849.1"/>
    <property type="molecule type" value="Genomic_DNA"/>
</dbReference>
<evidence type="ECO:0000256" key="1">
    <source>
        <dbReference type="ARBA" id="ARBA00012528"/>
    </source>
</evidence>
<dbReference type="InterPro" id="IPR013783">
    <property type="entry name" value="Ig-like_fold"/>
</dbReference>
<dbReference type="GO" id="GO:0005886">
    <property type="term" value="C:plasma membrane"/>
    <property type="evidence" value="ECO:0007669"/>
    <property type="project" value="TreeGrafter"/>
</dbReference>
<dbReference type="InterPro" id="IPR015943">
    <property type="entry name" value="WD40/YVTN_repeat-like_dom_sf"/>
</dbReference>
<dbReference type="Proteomes" id="UP000234752">
    <property type="component" value="Chromosome eg_1"/>
</dbReference>
<dbReference type="InterPro" id="IPR011123">
    <property type="entry name" value="Y_Y_Y"/>
</dbReference>
<dbReference type="NCBIfam" id="TIGR00254">
    <property type="entry name" value="GGDEF"/>
    <property type="match status" value="1"/>
</dbReference>
<dbReference type="PANTHER" id="PTHR45138:SF9">
    <property type="entry name" value="DIGUANYLATE CYCLASE DGCM-RELATED"/>
    <property type="match status" value="1"/>
</dbReference>
<gene>
    <name evidence="3" type="ORF">C0V82_11825</name>
</gene>
<dbReference type="PANTHER" id="PTHR45138">
    <property type="entry name" value="REGULATORY COMPONENTS OF SENSORY TRANSDUCTION SYSTEM"/>
    <property type="match status" value="1"/>
</dbReference>